<comment type="caution">
    <text evidence="1">The sequence shown here is derived from an EMBL/GenBank/DDBJ whole genome shotgun (WGS) entry which is preliminary data.</text>
</comment>
<dbReference type="AlphaFoldDB" id="A0A9Q3DDV8"/>
<evidence type="ECO:0000313" key="2">
    <source>
        <dbReference type="Proteomes" id="UP000765509"/>
    </source>
</evidence>
<reference evidence="1" key="1">
    <citation type="submission" date="2021-03" db="EMBL/GenBank/DDBJ databases">
        <title>Draft genome sequence of rust myrtle Austropuccinia psidii MF-1, a brazilian biotype.</title>
        <authorList>
            <person name="Quecine M.C."/>
            <person name="Pachon D.M.R."/>
            <person name="Bonatelli M.L."/>
            <person name="Correr F.H."/>
            <person name="Franceschini L.M."/>
            <person name="Leite T.F."/>
            <person name="Margarido G.R.A."/>
            <person name="Almeida C.A."/>
            <person name="Ferrarezi J.A."/>
            <person name="Labate C.A."/>
        </authorList>
    </citation>
    <scope>NUCLEOTIDE SEQUENCE</scope>
    <source>
        <strain evidence="1">MF-1</strain>
    </source>
</reference>
<sequence>MLPHPHLILSTAYHAYAPTAPSRYDSSSATASSSSPQLTMRMLFLCPHDMPPTLPPHVRLHLALCFRPLPLRMLTLAQDP</sequence>
<evidence type="ECO:0000313" key="1">
    <source>
        <dbReference type="EMBL" id="MBW0498666.1"/>
    </source>
</evidence>
<gene>
    <name evidence="1" type="ORF">O181_038381</name>
</gene>
<protein>
    <submittedName>
        <fullName evidence="1">Uncharacterized protein</fullName>
    </submittedName>
</protein>
<name>A0A9Q3DDV8_9BASI</name>
<proteinExistence type="predicted"/>
<dbReference type="EMBL" id="AVOT02014846">
    <property type="protein sequence ID" value="MBW0498666.1"/>
    <property type="molecule type" value="Genomic_DNA"/>
</dbReference>
<organism evidence="1 2">
    <name type="scientific">Austropuccinia psidii MF-1</name>
    <dbReference type="NCBI Taxonomy" id="1389203"/>
    <lineage>
        <taxon>Eukaryota</taxon>
        <taxon>Fungi</taxon>
        <taxon>Dikarya</taxon>
        <taxon>Basidiomycota</taxon>
        <taxon>Pucciniomycotina</taxon>
        <taxon>Pucciniomycetes</taxon>
        <taxon>Pucciniales</taxon>
        <taxon>Sphaerophragmiaceae</taxon>
        <taxon>Austropuccinia</taxon>
    </lineage>
</organism>
<dbReference type="Proteomes" id="UP000765509">
    <property type="component" value="Unassembled WGS sequence"/>
</dbReference>
<accession>A0A9Q3DDV8</accession>
<keyword evidence="2" id="KW-1185">Reference proteome</keyword>